<feature type="domain" description="FAD-dependent oxidoreductase 2 FAD-binding" evidence="16">
    <location>
        <begin position="181"/>
        <end position="213"/>
    </location>
</feature>
<keyword evidence="12" id="KW-0472">Membrane</keyword>
<dbReference type="EC" id="1.1.3.20" evidence="6 13"/>
<reference evidence="18" key="1">
    <citation type="journal article" date="2023" name="BMC Genomics">
        <title>Chromosome-level genome assemblies of Cutaneotrichosporon spp. (Trichosporonales, Basidiomycota) reveal imbalanced evolution between nucleotide sequences and chromosome synteny.</title>
        <authorList>
            <person name="Kobayashi Y."/>
            <person name="Kayamori A."/>
            <person name="Aoki K."/>
            <person name="Shiwa Y."/>
            <person name="Matsutani M."/>
            <person name="Fujita N."/>
            <person name="Sugita T."/>
            <person name="Iwasaki W."/>
            <person name="Tanaka N."/>
            <person name="Takashima M."/>
        </authorList>
    </citation>
    <scope>NUCLEOTIDE SEQUENCE</scope>
    <source>
        <strain evidence="18">HIS019</strain>
    </source>
</reference>
<dbReference type="InterPro" id="IPR007867">
    <property type="entry name" value="GMC_OxRtase_C"/>
</dbReference>
<dbReference type="PRINTS" id="PR00411">
    <property type="entry name" value="PNDRDTASEI"/>
</dbReference>
<comment type="function">
    <text evidence="3">Long-chain fatty alcohol oxidase involved in the omega-oxidation pathway of lipid degradation.</text>
</comment>
<gene>
    <name evidence="18" type="ORF">CcaverHIS019_0607210</name>
</gene>
<keyword evidence="7" id="KW-0285">Flavoprotein</keyword>
<evidence type="ECO:0000256" key="1">
    <source>
        <dbReference type="ARBA" id="ARBA00000920"/>
    </source>
</evidence>
<dbReference type="Pfam" id="PF00890">
    <property type="entry name" value="FAD_binding_2"/>
    <property type="match status" value="1"/>
</dbReference>
<name>A0AA48QY93_9TREE</name>
<evidence type="ECO:0000259" key="15">
    <source>
        <dbReference type="Pfam" id="PF00732"/>
    </source>
</evidence>
<accession>A0AA48QY93</accession>
<evidence type="ECO:0000256" key="13">
    <source>
        <dbReference type="PIRNR" id="PIRNR028937"/>
    </source>
</evidence>
<dbReference type="Pfam" id="PF05199">
    <property type="entry name" value="GMC_oxred_C"/>
    <property type="match status" value="1"/>
</dbReference>
<dbReference type="Pfam" id="PF00732">
    <property type="entry name" value="GMC_oxred_N"/>
    <property type="match status" value="1"/>
</dbReference>
<dbReference type="Proteomes" id="UP001233271">
    <property type="component" value="Chromosome 6"/>
</dbReference>
<dbReference type="PANTHER" id="PTHR46056">
    <property type="entry name" value="LONG-CHAIN-ALCOHOL OXIDASE"/>
    <property type="match status" value="1"/>
</dbReference>
<dbReference type="SUPFAM" id="SSF51905">
    <property type="entry name" value="FAD/NAD(P)-binding domain"/>
    <property type="match status" value="1"/>
</dbReference>
<keyword evidence="8" id="KW-0812">Transmembrane</keyword>
<dbReference type="InterPro" id="IPR012400">
    <property type="entry name" value="Long_Oxdase"/>
</dbReference>
<dbReference type="KEGG" id="ccac:CcaHIS019_0607210"/>
<comment type="cofactor">
    <cofactor evidence="2">
        <name>FAD</name>
        <dbReference type="ChEBI" id="CHEBI:57692"/>
    </cofactor>
</comment>
<dbReference type="InterPro" id="IPR036188">
    <property type="entry name" value="FAD/NAD-bd_sf"/>
</dbReference>
<protein>
    <recommendedName>
        <fullName evidence="6 13">Long-chain-alcohol oxidase</fullName>
        <ecNumber evidence="6 13">1.1.3.20</ecNumber>
    </recommendedName>
</protein>
<evidence type="ECO:0000313" key="18">
    <source>
        <dbReference type="EMBL" id="BEI94262.1"/>
    </source>
</evidence>
<dbReference type="EMBL" id="AP028217">
    <property type="protein sequence ID" value="BEI94262.1"/>
    <property type="molecule type" value="Genomic_DNA"/>
</dbReference>
<evidence type="ECO:0000256" key="12">
    <source>
        <dbReference type="ARBA" id="ARBA00023136"/>
    </source>
</evidence>
<evidence type="ECO:0000256" key="10">
    <source>
        <dbReference type="ARBA" id="ARBA00022989"/>
    </source>
</evidence>
<evidence type="ECO:0000313" key="19">
    <source>
        <dbReference type="Proteomes" id="UP001233271"/>
    </source>
</evidence>
<evidence type="ECO:0000256" key="6">
    <source>
        <dbReference type="ARBA" id="ARBA00013125"/>
    </source>
</evidence>
<feature type="domain" description="Glucose-methanol-choline oxidoreductase N-terminal" evidence="15">
    <location>
        <begin position="228"/>
        <end position="424"/>
    </location>
</feature>
<evidence type="ECO:0000256" key="2">
    <source>
        <dbReference type="ARBA" id="ARBA00001974"/>
    </source>
</evidence>
<sequence length="663" mass="70830">MKYAFTKDEERTLMAVFDTAIPAMSVEELLKIAPGLSGEVDADSVAAFAAEVPSQVPGLREELHTLLPAFLTPEKMAELKMVLGLMRGYFGSLALTGSLTPFESQPIAVREKQLLAWKISVIPTFRKIYDSLVKLGVALYVRNSVLVRKVMRYDPPPVPKAKEYYDYSFLSVSEAAAKKWDAIIVGSGSGGGVAAKAMAEAGMRILIIEKGPNIDLSKSYDEPYALAHMYERGILMATEDDSVALVAGAVLGGGSTVNWAASLQTPAAVREGWTKEFGLPYFTSPQFQADLDYVCDVMRNKILLEGARRLGYTRANVPQNNGGESHGCGHNCANGCVSGGKKGGVHKWLADAARAGASFLHADVRRIDFVNRVASGVTIREGESEVSITAPRIVVAGGSLNSPALLLRSRVRNPRIGASIFVHPTNYVYATFKEDMHPTEGVILTSVVSEFANLTPGGYGPRIETGLMQPVLSMCLLPWSGGEVHKGRLARHSHMVGLIVITRDKDCGRVKLDKHGDAAVHYSVSATDSNNIQTGTVGAAEILKAMGAEEIIVAARGVPSWKTGDDWDEWTTQVRTTRPAAYGSAHQMAANRMSSRPADGACDPNGALYGVSGVWVADASVLPTSSGVNPMITTMAVAQMVARGVVEGWQAGNVTSASTTAKL</sequence>
<evidence type="ECO:0000256" key="3">
    <source>
        <dbReference type="ARBA" id="ARBA00003842"/>
    </source>
</evidence>
<evidence type="ECO:0000256" key="8">
    <source>
        <dbReference type="ARBA" id="ARBA00022692"/>
    </source>
</evidence>
<comment type="similarity">
    <text evidence="5 13">Belongs to the GMC oxidoreductase family.</text>
</comment>
<evidence type="ECO:0000256" key="5">
    <source>
        <dbReference type="ARBA" id="ARBA00010790"/>
    </source>
</evidence>
<evidence type="ECO:0000256" key="11">
    <source>
        <dbReference type="ARBA" id="ARBA00023002"/>
    </source>
</evidence>
<keyword evidence="19" id="KW-1185">Reference proteome</keyword>
<keyword evidence="11 13" id="KW-0560">Oxidoreductase</keyword>
<comment type="catalytic activity">
    <reaction evidence="1 13">
        <text>a long-chain primary fatty alcohol + O2 = a long-chain fatty aldehyde + H2O2</text>
        <dbReference type="Rhea" id="RHEA:22756"/>
        <dbReference type="ChEBI" id="CHEBI:15379"/>
        <dbReference type="ChEBI" id="CHEBI:16240"/>
        <dbReference type="ChEBI" id="CHEBI:17176"/>
        <dbReference type="ChEBI" id="CHEBI:77396"/>
        <dbReference type="EC" id="1.1.3.20"/>
    </reaction>
</comment>
<dbReference type="GeneID" id="85498132"/>
<evidence type="ECO:0000256" key="7">
    <source>
        <dbReference type="ARBA" id="ARBA00022630"/>
    </source>
</evidence>
<dbReference type="GO" id="GO:0016020">
    <property type="term" value="C:membrane"/>
    <property type="evidence" value="ECO:0007669"/>
    <property type="project" value="UniProtKB-SubCell"/>
</dbReference>
<evidence type="ECO:0000259" key="16">
    <source>
        <dbReference type="Pfam" id="PF00890"/>
    </source>
</evidence>
<evidence type="ECO:0000256" key="9">
    <source>
        <dbReference type="ARBA" id="ARBA00022827"/>
    </source>
</evidence>
<dbReference type="PIRSF" id="PIRSF028937">
    <property type="entry name" value="Lg_Ch_AO"/>
    <property type="match status" value="1"/>
</dbReference>
<dbReference type="InterPro" id="IPR000172">
    <property type="entry name" value="GMC_OxRdtase_N"/>
</dbReference>
<dbReference type="AlphaFoldDB" id="A0AA48QY93"/>
<feature type="domain" description="Glucose-methanol-choline oxidoreductase C-terminal" evidence="17">
    <location>
        <begin position="508"/>
        <end position="638"/>
    </location>
</feature>
<evidence type="ECO:0000256" key="14">
    <source>
        <dbReference type="PIRSR" id="PIRSR028937-1"/>
    </source>
</evidence>
<dbReference type="RefSeq" id="XP_060459527.1">
    <property type="nucleotide sequence ID" value="XM_060603209.1"/>
</dbReference>
<evidence type="ECO:0000256" key="4">
    <source>
        <dbReference type="ARBA" id="ARBA00004370"/>
    </source>
</evidence>
<dbReference type="InterPro" id="IPR003953">
    <property type="entry name" value="FAD-dep_OxRdtase_2_FAD-bd"/>
</dbReference>
<feature type="active site" description="Proton acceptor" evidence="14">
    <location>
        <position position="586"/>
    </location>
</feature>
<evidence type="ECO:0000259" key="17">
    <source>
        <dbReference type="Pfam" id="PF05199"/>
    </source>
</evidence>
<proteinExistence type="inferred from homology"/>
<organism evidence="18 19">
    <name type="scientific">Cutaneotrichosporon cavernicola</name>
    <dbReference type="NCBI Taxonomy" id="279322"/>
    <lineage>
        <taxon>Eukaryota</taxon>
        <taxon>Fungi</taxon>
        <taxon>Dikarya</taxon>
        <taxon>Basidiomycota</taxon>
        <taxon>Agaricomycotina</taxon>
        <taxon>Tremellomycetes</taxon>
        <taxon>Trichosporonales</taxon>
        <taxon>Trichosporonaceae</taxon>
        <taxon>Cutaneotrichosporon</taxon>
    </lineage>
</organism>
<dbReference type="PANTHER" id="PTHR46056:SF12">
    <property type="entry name" value="LONG-CHAIN-ALCOHOL OXIDASE"/>
    <property type="match status" value="1"/>
</dbReference>
<keyword evidence="9" id="KW-0274">FAD</keyword>
<dbReference type="GO" id="GO:0046577">
    <property type="term" value="F:long-chain-alcohol oxidase activity"/>
    <property type="evidence" value="ECO:0007669"/>
    <property type="project" value="UniProtKB-EC"/>
</dbReference>
<keyword evidence="10" id="KW-1133">Transmembrane helix</keyword>
<comment type="subcellular location">
    <subcellularLocation>
        <location evidence="4">Membrane</location>
    </subcellularLocation>
</comment>
<dbReference type="GO" id="GO:0050660">
    <property type="term" value="F:flavin adenine dinucleotide binding"/>
    <property type="evidence" value="ECO:0007669"/>
    <property type="project" value="InterPro"/>
</dbReference>
<dbReference type="Gene3D" id="3.50.50.60">
    <property type="entry name" value="FAD/NAD(P)-binding domain"/>
    <property type="match status" value="2"/>
</dbReference>